<evidence type="ECO:0000259" key="2">
    <source>
        <dbReference type="PROSITE" id="PS51504"/>
    </source>
</evidence>
<name>A0A835CNX8_APHGI</name>
<dbReference type="SMART" id="SM00526">
    <property type="entry name" value="H15"/>
    <property type="match status" value="1"/>
</dbReference>
<reference evidence="3 4" key="1">
    <citation type="submission" date="2020-08" db="EMBL/GenBank/DDBJ databases">
        <title>Aphidius gifuensis genome sequencing and assembly.</title>
        <authorList>
            <person name="Du Z."/>
        </authorList>
    </citation>
    <scope>NUCLEOTIDE SEQUENCE [LARGE SCALE GENOMIC DNA]</scope>
    <source>
        <strain evidence="3">YNYX2018</strain>
        <tissue evidence="3">Adults</tissue>
    </source>
</reference>
<protein>
    <recommendedName>
        <fullName evidence="2">H15 domain-containing protein</fullName>
    </recommendedName>
</protein>
<dbReference type="GO" id="GO:0000786">
    <property type="term" value="C:nucleosome"/>
    <property type="evidence" value="ECO:0007669"/>
    <property type="project" value="InterPro"/>
</dbReference>
<dbReference type="Proteomes" id="UP000639338">
    <property type="component" value="Unassembled WGS sequence"/>
</dbReference>
<organism evidence="3 4">
    <name type="scientific">Aphidius gifuensis</name>
    <name type="common">Parasitoid wasp</name>
    <dbReference type="NCBI Taxonomy" id="684658"/>
    <lineage>
        <taxon>Eukaryota</taxon>
        <taxon>Metazoa</taxon>
        <taxon>Ecdysozoa</taxon>
        <taxon>Arthropoda</taxon>
        <taxon>Hexapoda</taxon>
        <taxon>Insecta</taxon>
        <taxon>Pterygota</taxon>
        <taxon>Neoptera</taxon>
        <taxon>Endopterygota</taxon>
        <taxon>Hymenoptera</taxon>
        <taxon>Apocrita</taxon>
        <taxon>Ichneumonoidea</taxon>
        <taxon>Braconidae</taxon>
        <taxon>Aphidiinae</taxon>
        <taxon>Aphidius</taxon>
    </lineage>
</organism>
<evidence type="ECO:0000313" key="3">
    <source>
        <dbReference type="EMBL" id="KAF7988593.1"/>
    </source>
</evidence>
<sequence>MGSSKTSKFGKMVVKAIKRLQEAQGSSPKEISNYVSQEYNVPSEEIKKQINVALKQGVEYGILLKRTGGVYTCNPEIINIPTLADGQAKTSCSHGMKMSKRFGRRSRSKSRGRTSRRRGKSSSRSKRRGSRRRRRRH</sequence>
<dbReference type="InterPro" id="IPR036388">
    <property type="entry name" value="WH-like_DNA-bd_sf"/>
</dbReference>
<keyword evidence="4" id="KW-1185">Reference proteome</keyword>
<dbReference type="AlphaFoldDB" id="A0A835CNX8"/>
<gene>
    <name evidence="3" type="ORF">HCN44_001166</name>
</gene>
<dbReference type="InterPro" id="IPR005818">
    <property type="entry name" value="Histone_H1/H5_H15"/>
</dbReference>
<feature type="region of interest" description="Disordered" evidence="1">
    <location>
        <begin position="85"/>
        <end position="137"/>
    </location>
</feature>
<dbReference type="Pfam" id="PF00538">
    <property type="entry name" value="Linker_histone"/>
    <property type="match status" value="1"/>
</dbReference>
<dbReference type="OrthoDB" id="7684689at2759"/>
<dbReference type="SUPFAM" id="SSF46785">
    <property type="entry name" value="Winged helix' DNA-binding domain"/>
    <property type="match status" value="1"/>
</dbReference>
<comment type="caution">
    <text evidence="3">The sequence shown here is derived from an EMBL/GenBank/DDBJ whole genome shotgun (WGS) entry which is preliminary data.</text>
</comment>
<dbReference type="GO" id="GO:0003677">
    <property type="term" value="F:DNA binding"/>
    <property type="evidence" value="ECO:0007669"/>
    <property type="project" value="InterPro"/>
</dbReference>
<dbReference type="InterPro" id="IPR036390">
    <property type="entry name" value="WH_DNA-bd_sf"/>
</dbReference>
<dbReference type="GO" id="GO:0006334">
    <property type="term" value="P:nucleosome assembly"/>
    <property type="evidence" value="ECO:0007669"/>
    <property type="project" value="InterPro"/>
</dbReference>
<evidence type="ECO:0000256" key="1">
    <source>
        <dbReference type="SAM" id="MobiDB-lite"/>
    </source>
</evidence>
<proteinExistence type="predicted"/>
<feature type="domain" description="H15" evidence="2">
    <location>
        <begin position="5"/>
        <end position="75"/>
    </location>
</feature>
<dbReference type="Gene3D" id="1.10.10.10">
    <property type="entry name" value="Winged helix-like DNA-binding domain superfamily/Winged helix DNA-binding domain"/>
    <property type="match status" value="1"/>
</dbReference>
<dbReference type="PROSITE" id="PS51504">
    <property type="entry name" value="H15"/>
    <property type="match status" value="1"/>
</dbReference>
<accession>A0A835CNX8</accession>
<feature type="compositionally biased region" description="Basic residues" evidence="1">
    <location>
        <begin position="97"/>
        <end position="137"/>
    </location>
</feature>
<evidence type="ECO:0000313" key="4">
    <source>
        <dbReference type="Proteomes" id="UP000639338"/>
    </source>
</evidence>
<dbReference type="EMBL" id="JACMRX010000005">
    <property type="protein sequence ID" value="KAF7988593.1"/>
    <property type="molecule type" value="Genomic_DNA"/>
</dbReference>